<dbReference type="AlphaFoldDB" id="A0A820ZEA6"/>
<evidence type="ECO:0000313" key="5">
    <source>
        <dbReference type="EMBL" id="CAF4563936.1"/>
    </source>
</evidence>
<dbReference type="Proteomes" id="UP000663869">
    <property type="component" value="Unassembled WGS sequence"/>
</dbReference>
<organism evidence="5 7">
    <name type="scientific">Rotaria socialis</name>
    <dbReference type="NCBI Taxonomy" id="392032"/>
    <lineage>
        <taxon>Eukaryota</taxon>
        <taxon>Metazoa</taxon>
        <taxon>Spiralia</taxon>
        <taxon>Gnathifera</taxon>
        <taxon>Rotifera</taxon>
        <taxon>Eurotatoria</taxon>
        <taxon>Bdelloidea</taxon>
        <taxon>Philodinida</taxon>
        <taxon>Philodinidae</taxon>
        <taxon>Rotaria</taxon>
    </lineage>
</organism>
<sequence>MSKSTCKLFTSKLIIKTNDINSKTASLLSSFPPNLYKDIVELVLLCTIDEDVPISPSKIYRAELSTLYAEKWDKNRVDQALSERQRISNPRNELITDINCEKRTNLR</sequence>
<dbReference type="Proteomes" id="UP000663872">
    <property type="component" value="Unassembled WGS sequence"/>
</dbReference>
<gene>
    <name evidence="3" type="ORF">FME351_LOCUS24895</name>
    <name evidence="2" type="ORF">GRG538_LOCUS13440</name>
    <name evidence="1" type="ORF">KIK155_LOCUS4834</name>
    <name evidence="5" type="ORF">QYT958_LOCUS9168</name>
    <name evidence="6" type="ORF">TOA249_LOCUS9556</name>
    <name evidence="4" type="ORF">TSG867_LOCUS24681</name>
</gene>
<dbReference type="EMBL" id="CAJOBS010000476">
    <property type="protein sequence ID" value="CAF4585328.1"/>
    <property type="molecule type" value="Genomic_DNA"/>
</dbReference>
<dbReference type="Proteomes" id="UP000663848">
    <property type="component" value="Unassembled WGS sequence"/>
</dbReference>
<proteinExistence type="predicted"/>
<dbReference type="EMBL" id="CAJNYV010000526">
    <property type="protein sequence ID" value="CAF3364863.1"/>
    <property type="molecule type" value="Genomic_DNA"/>
</dbReference>
<protein>
    <submittedName>
        <fullName evidence="5">Uncharacterized protein</fullName>
    </submittedName>
</protein>
<evidence type="ECO:0000313" key="2">
    <source>
        <dbReference type="EMBL" id="CAF3440539.1"/>
    </source>
</evidence>
<evidence type="ECO:0000313" key="1">
    <source>
        <dbReference type="EMBL" id="CAF3364863.1"/>
    </source>
</evidence>
<dbReference type="Proteomes" id="UP000663862">
    <property type="component" value="Unassembled WGS sequence"/>
</dbReference>
<evidence type="ECO:0000313" key="7">
    <source>
        <dbReference type="Proteomes" id="UP000663848"/>
    </source>
</evidence>
<dbReference type="EMBL" id="CAJOBR010000953">
    <property type="protein sequence ID" value="CAF4563936.1"/>
    <property type="molecule type" value="Genomic_DNA"/>
</dbReference>
<dbReference type="EMBL" id="CAJNYU010003282">
    <property type="protein sequence ID" value="CAF3658130.1"/>
    <property type="molecule type" value="Genomic_DNA"/>
</dbReference>
<dbReference type="Proteomes" id="UP000663838">
    <property type="component" value="Unassembled WGS sequence"/>
</dbReference>
<reference evidence="5" key="1">
    <citation type="submission" date="2021-02" db="EMBL/GenBank/DDBJ databases">
        <authorList>
            <person name="Nowell W R."/>
        </authorList>
    </citation>
    <scope>NUCLEOTIDE SEQUENCE</scope>
</reference>
<accession>A0A820ZEA6</accession>
<dbReference type="EMBL" id="CAJOBQ010002295">
    <property type="protein sequence ID" value="CAF4551413.1"/>
    <property type="molecule type" value="Genomic_DNA"/>
</dbReference>
<dbReference type="Proteomes" id="UP000663865">
    <property type="component" value="Unassembled WGS sequence"/>
</dbReference>
<comment type="caution">
    <text evidence="5">The sequence shown here is derived from an EMBL/GenBank/DDBJ whole genome shotgun (WGS) entry which is preliminary data.</text>
</comment>
<evidence type="ECO:0000313" key="6">
    <source>
        <dbReference type="EMBL" id="CAF4585328.1"/>
    </source>
</evidence>
<dbReference type="EMBL" id="CAJNYT010001979">
    <property type="protein sequence ID" value="CAF3440539.1"/>
    <property type="molecule type" value="Genomic_DNA"/>
</dbReference>
<name>A0A820ZEA6_9BILA</name>
<evidence type="ECO:0000313" key="3">
    <source>
        <dbReference type="EMBL" id="CAF3658130.1"/>
    </source>
</evidence>
<evidence type="ECO:0000313" key="4">
    <source>
        <dbReference type="EMBL" id="CAF4551413.1"/>
    </source>
</evidence>